<dbReference type="Pfam" id="PF00078">
    <property type="entry name" value="RVT_1"/>
    <property type="match status" value="1"/>
</dbReference>
<organism evidence="2 3">
    <name type="scientific">Stylophora pistillata</name>
    <name type="common">Smooth cauliflower coral</name>
    <dbReference type="NCBI Taxonomy" id="50429"/>
    <lineage>
        <taxon>Eukaryota</taxon>
        <taxon>Metazoa</taxon>
        <taxon>Cnidaria</taxon>
        <taxon>Anthozoa</taxon>
        <taxon>Hexacorallia</taxon>
        <taxon>Scleractinia</taxon>
        <taxon>Astrocoeniina</taxon>
        <taxon>Pocilloporidae</taxon>
        <taxon>Stylophora</taxon>
    </lineage>
</organism>
<gene>
    <name evidence="2" type="ORF">AWC38_SpisGene1331</name>
</gene>
<evidence type="ECO:0000313" key="3">
    <source>
        <dbReference type="Proteomes" id="UP000225706"/>
    </source>
</evidence>
<dbReference type="InterPro" id="IPR036691">
    <property type="entry name" value="Endo/exonu/phosph_ase_sf"/>
</dbReference>
<accession>A0A2B4SV38</accession>
<dbReference type="Proteomes" id="UP000225706">
    <property type="component" value="Unassembled WGS sequence"/>
</dbReference>
<feature type="domain" description="Reverse transcriptase" evidence="1">
    <location>
        <begin position="195"/>
        <end position="336"/>
    </location>
</feature>
<dbReference type="InterPro" id="IPR000477">
    <property type="entry name" value="RT_dom"/>
</dbReference>
<comment type="caution">
    <text evidence="2">The sequence shown here is derived from an EMBL/GenBank/DDBJ whole genome shotgun (WGS) entry which is preliminary data.</text>
</comment>
<dbReference type="Gene3D" id="3.60.10.10">
    <property type="entry name" value="Endonuclease/exonuclease/phosphatase"/>
    <property type="match status" value="1"/>
</dbReference>
<dbReference type="OrthoDB" id="5985508at2759"/>
<evidence type="ECO:0000259" key="1">
    <source>
        <dbReference type="Pfam" id="PF00078"/>
    </source>
</evidence>
<proteinExistence type="predicted"/>
<dbReference type="PANTHER" id="PTHR47027:SF25">
    <property type="entry name" value="REVERSE TRANSCRIPTASE DOMAIN-CONTAINING PROTEIN"/>
    <property type="match status" value="1"/>
</dbReference>
<reference evidence="3" key="1">
    <citation type="journal article" date="2017" name="bioRxiv">
        <title>Comparative analysis of the genomes of Stylophora pistillata and Acropora digitifera provides evidence for extensive differences between species of corals.</title>
        <authorList>
            <person name="Voolstra C.R."/>
            <person name="Li Y."/>
            <person name="Liew Y.J."/>
            <person name="Baumgarten S."/>
            <person name="Zoccola D."/>
            <person name="Flot J.-F."/>
            <person name="Tambutte S."/>
            <person name="Allemand D."/>
            <person name="Aranda M."/>
        </authorList>
    </citation>
    <scope>NUCLEOTIDE SEQUENCE [LARGE SCALE GENOMIC DNA]</scope>
</reference>
<evidence type="ECO:0000313" key="2">
    <source>
        <dbReference type="EMBL" id="PFX33741.1"/>
    </source>
</evidence>
<dbReference type="AlphaFoldDB" id="A0A2B4SV38"/>
<keyword evidence="3" id="KW-1185">Reference proteome</keyword>
<sequence length="337" mass="38628">MSPDGRTQNQIDHVPVNQQFRRSVQDTRVLRDADVGSDHQPVRTKVKLKLKKITKPTSTRTKYDTGKLQNQSIMKAFSIELRNQFSVLESIDDNEEEQEEEHEHDIDTKWSHFHKAYNNMAEKNTSSKDEVGQGIRSLKNGKAGSIDNIVAELLKADLEISTQKLHGIIQLIWEEERAPLEWLKGLIIKLPTKGNLRDCTNWRGITLLIIASKVLGQILMEHMKQGINAKLRQEQVGFRQGRSTTEQIFILCNIIEQTHEWQASLILNFIDFEKALDLLHRNSLWDIMKLYGILSKLIRIIQLLYQDSKSAVLDGGQASEWFQVKTGVKQGCVMSGF</sequence>
<dbReference type="PANTHER" id="PTHR47027">
    <property type="entry name" value="REVERSE TRANSCRIPTASE DOMAIN-CONTAINING PROTEIN"/>
    <property type="match status" value="1"/>
</dbReference>
<protein>
    <submittedName>
        <fullName evidence="2">LINE-1 retrotransposable element ORF2 protein</fullName>
    </submittedName>
</protein>
<dbReference type="EMBL" id="LSMT01000009">
    <property type="protein sequence ID" value="PFX33741.1"/>
    <property type="molecule type" value="Genomic_DNA"/>
</dbReference>
<name>A0A2B4SV38_STYPI</name>